<organism evidence="1 2">
    <name type="scientific">Nitrospira japonica</name>
    <dbReference type="NCBI Taxonomy" id="1325564"/>
    <lineage>
        <taxon>Bacteria</taxon>
        <taxon>Pseudomonadati</taxon>
        <taxon>Nitrospirota</taxon>
        <taxon>Nitrospiria</taxon>
        <taxon>Nitrospirales</taxon>
        <taxon>Nitrospiraceae</taxon>
        <taxon>Nitrospira</taxon>
    </lineage>
</organism>
<dbReference type="EMBL" id="LT828648">
    <property type="protein sequence ID" value="SLM48846.1"/>
    <property type="molecule type" value="Genomic_DNA"/>
</dbReference>
<sequence>MMDMEIGSNVYRNTNGTVEIEGIPQVQIELKEPSKAVLVSFALFDANGKMIAKLVDSTLTFNERRAYELDKTPTRLTLMHSESKNVVLQIDVKSPNQVVFSKAGFHSIKGHLLEVSEKEWKIDRQKSSGAMEDVNGGSVKIG</sequence>
<evidence type="ECO:0000313" key="1">
    <source>
        <dbReference type="EMBL" id="SLM48846.1"/>
    </source>
</evidence>
<protein>
    <submittedName>
        <fullName evidence="1">Uncharacterized protein</fullName>
    </submittedName>
</protein>
<gene>
    <name evidence="1" type="ORF">NSJP_2679</name>
</gene>
<dbReference type="STRING" id="1325564.NSJP_2679"/>
<dbReference type="Proteomes" id="UP000192042">
    <property type="component" value="Chromosome I"/>
</dbReference>
<reference evidence="1 2" key="1">
    <citation type="submission" date="2017-03" db="EMBL/GenBank/DDBJ databases">
        <authorList>
            <person name="Afonso C.L."/>
            <person name="Miller P.J."/>
            <person name="Scott M.A."/>
            <person name="Spackman E."/>
            <person name="Goraichik I."/>
            <person name="Dimitrov K.M."/>
            <person name="Suarez D.L."/>
            <person name="Swayne D.E."/>
        </authorList>
    </citation>
    <scope>NUCLEOTIDE SEQUENCE [LARGE SCALE GENOMIC DNA]</scope>
    <source>
        <strain evidence="1">Genome sequencing of Nitrospira japonica strain NJ11</strain>
    </source>
</reference>
<evidence type="ECO:0000313" key="2">
    <source>
        <dbReference type="Proteomes" id="UP000192042"/>
    </source>
</evidence>
<proteinExistence type="predicted"/>
<dbReference type="OrthoDB" id="9794040at2"/>
<name>A0A1W1I758_9BACT</name>
<dbReference type="AlphaFoldDB" id="A0A1W1I758"/>
<accession>A0A1W1I758</accession>
<dbReference type="RefSeq" id="WP_080887174.1">
    <property type="nucleotide sequence ID" value="NZ_LT828648.1"/>
</dbReference>
<keyword evidence="2" id="KW-1185">Reference proteome</keyword>
<dbReference type="KEGG" id="nja:NSJP_2679"/>